<feature type="transmembrane region" description="Helical" evidence="4">
    <location>
        <begin position="109"/>
        <end position="130"/>
    </location>
</feature>
<comment type="similarity">
    <text evidence="1 4">Belongs to the peptidase S26 family.</text>
</comment>
<feature type="transmembrane region" description="Helical" evidence="4">
    <location>
        <begin position="47"/>
        <end position="65"/>
    </location>
</feature>
<evidence type="ECO:0000313" key="6">
    <source>
        <dbReference type="EMBL" id="MBB5353880.1"/>
    </source>
</evidence>
<dbReference type="EMBL" id="JACHFD010000039">
    <property type="protein sequence ID" value="MBB5353880.1"/>
    <property type="molecule type" value="Genomic_DNA"/>
</dbReference>
<feature type="domain" description="Peptidase S26" evidence="5">
    <location>
        <begin position="119"/>
        <end position="264"/>
    </location>
</feature>
<dbReference type="PRINTS" id="PR00727">
    <property type="entry name" value="LEADERPTASE"/>
</dbReference>
<dbReference type="PANTHER" id="PTHR43390">
    <property type="entry name" value="SIGNAL PEPTIDASE I"/>
    <property type="match status" value="1"/>
</dbReference>
<keyword evidence="4" id="KW-0472">Membrane</keyword>
<evidence type="ECO:0000259" key="5">
    <source>
        <dbReference type="Pfam" id="PF10502"/>
    </source>
</evidence>
<dbReference type="EC" id="3.4.21.89" evidence="4"/>
<dbReference type="GO" id="GO:0006465">
    <property type="term" value="P:signal peptide processing"/>
    <property type="evidence" value="ECO:0007669"/>
    <property type="project" value="InterPro"/>
</dbReference>
<evidence type="ECO:0000313" key="7">
    <source>
        <dbReference type="Proteomes" id="UP000557717"/>
    </source>
</evidence>
<keyword evidence="4" id="KW-1133">Transmembrane helix</keyword>
<keyword evidence="4" id="KW-0645">Protease</keyword>
<feature type="transmembrane region" description="Helical" evidence="4">
    <location>
        <begin position="71"/>
        <end position="88"/>
    </location>
</feature>
<name>A0A840VJ41_9BACT</name>
<dbReference type="Pfam" id="PF10502">
    <property type="entry name" value="Peptidase_S26"/>
    <property type="match status" value="1"/>
</dbReference>
<protein>
    <recommendedName>
        <fullName evidence="2 4">Signal peptidase I</fullName>
        <ecNumber evidence="4">3.4.21.89</ecNumber>
    </recommendedName>
</protein>
<dbReference type="RefSeq" id="WP_184022353.1">
    <property type="nucleotide sequence ID" value="NZ_JACHFD010000039.1"/>
</dbReference>
<dbReference type="GO" id="GO:0009003">
    <property type="term" value="F:signal peptidase activity"/>
    <property type="evidence" value="ECO:0007669"/>
    <property type="project" value="UniProtKB-EC"/>
</dbReference>
<dbReference type="Proteomes" id="UP000557717">
    <property type="component" value="Unassembled WGS sequence"/>
</dbReference>
<dbReference type="PANTHER" id="PTHR43390:SF1">
    <property type="entry name" value="CHLOROPLAST PROCESSING PEPTIDASE"/>
    <property type="match status" value="1"/>
</dbReference>
<evidence type="ECO:0000256" key="1">
    <source>
        <dbReference type="ARBA" id="ARBA00009370"/>
    </source>
</evidence>
<comment type="subcellular location">
    <subcellularLocation>
        <location evidence="4">Membrane</location>
        <topology evidence="4">Single-pass type II membrane protein</topology>
    </subcellularLocation>
</comment>
<keyword evidence="7" id="KW-1185">Reference proteome</keyword>
<comment type="catalytic activity">
    <reaction evidence="4">
        <text>Cleavage of hydrophobic, N-terminal signal or leader sequences from secreted and periplasmic proteins.</text>
        <dbReference type="EC" id="3.4.21.89"/>
    </reaction>
</comment>
<dbReference type="Gene3D" id="2.10.109.10">
    <property type="entry name" value="Umud Fragment, subunit A"/>
    <property type="match status" value="1"/>
</dbReference>
<evidence type="ECO:0000256" key="4">
    <source>
        <dbReference type="RuleBase" id="RU362042"/>
    </source>
</evidence>
<proteinExistence type="inferred from homology"/>
<reference evidence="6 7" key="1">
    <citation type="submission" date="2020-08" db="EMBL/GenBank/DDBJ databases">
        <title>Genomic Encyclopedia of Type Strains, Phase IV (KMG-IV): sequencing the most valuable type-strain genomes for metagenomic binning, comparative biology and taxonomic classification.</title>
        <authorList>
            <person name="Goeker M."/>
        </authorList>
    </citation>
    <scope>NUCLEOTIDE SEQUENCE [LARGE SCALE GENOMIC DNA]</scope>
    <source>
        <strain evidence="6 7">YC6886</strain>
    </source>
</reference>
<comment type="caution">
    <text evidence="4">Lacks conserved residue(s) required for the propagation of feature annotation.</text>
</comment>
<accession>A0A840VJ41</accession>
<feature type="active site" evidence="3">
    <location>
        <position position="144"/>
    </location>
</feature>
<dbReference type="GO" id="GO:0016020">
    <property type="term" value="C:membrane"/>
    <property type="evidence" value="ECO:0007669"/>
    <property type="project" value="UniProtKB-SubCell"/>
</dbReference>
<feature type="active site" evidence="3">
    <location>
        <position position="187"/>
    </location>
</feature>
<dbReference type="SUPFAM" id="SSF51306">
    <property type="entry name" value="LexA/Signal peptidase"/>
    <property type="match status" value="1"/>
</dbReference>
<organism evidence="6 7">
    <name type="scientific">Haloferula luteola</name>
    <dbReference type="NCBI Taxonomy" id="595692"/>
    <lineage>
        <taxon>Bacteria</taxon>
        <taxon>Pseudomonadati</taxon>
        <taxon>Verrucomicrobiota</taxon>
        <taxon>Verrucomicrobiia</taxon>
        <taxon>Verrucomicrobiales</taxon>
        <taxon>Verrucomicrobiaceae</taxon>
        <taxon>Haloferula</taxon>
    </lineage>
</organism>
<dbReference type="InterPro" id="IPR019533">
    <property type="entry name" value="Peptidase_S26"/>
</dbReference>
<dbReference type="CDD" id="cd06530">
    <property type="entry name" value="S26_SPase_I"/>
    <property type="match status" value="1"/>
</dbReference>
<dbReference type="NCBIfam" id="TIGR02227">
    <property type="entry name" value="sigpep_I_bact"/>
    <property type="match status" value="1"/>
</dbReference>
<evidence type="ECO:0000256" key="3">
    <source>
        <dbReference type="PIRSR" id="PIRSR600223-1"/>
    </source>
</evidence>
<dbReference type="InterPro" id="IPR000223">
    <property type="entry name" value="Pept_S26A_signal_pept_1"/>
</dbReference>
<evidence type="ECO:0000256" key="2">
    <source>
        <dbReference type="ARBA" id="ARBA00019232"/>
    </source>
</evidence>
<keyword evidence="4" id="KW-0378">Hydrolase</keyword>
<gene>
    <name evidence="6" type="ORF">HNR46_004144</name>
</gene>
<dbReference type="GO" id="GO:0004252">
    <property type="term" value="F:serine-type endopeptidase activity"/>
    <property type="evidence" value="ECO:0007669"/>
    <property type="project" value="InterPro"/>
</dbReference>
<keyword evidence="4" id="KW-0812">Transmembrane</keyword>
<comment type="caution">
    <text evidence="6">The sequence shown here is derived from an EMBL/GenBank/DDBJ whole genome shotgun (WGS) entry which is preliminary data.</text>
</comment>
<sequence length="266" mass="29123">MNPTTLNDSRTGRLSPRNPSTAANLSLFLPGLGQIYCGAFLRGMTHLCLFAAIVTAITLLVGLRMTSLVPLLLGLTIPIALLSLGSGWDARRLALSCRTDYRLKDYNRVWTYASLTCLTGVLAIGLAFSLRENYLHLFVMSGDSMSPTFKEGEMILVRKDAFRDRDPIRNELVAFLNPADRKNTLVKRVVGLPGETFEMRDGQVWIDGAPLENAATVATDHATIGPVVIPPNHCYVLGDHRQGSEDSRQIGPLPMIALVGKVVFSR</sequence>
<dbReference type="InterPro" id="IPR036286">
    <property type="entry name" value="LexA/Signal_pep-like_sf"/>
</dbReference>
<dbReference type="AlphaFoldDB" id="A0A840VJ41"/>